<evidence type="ECO:0000256" key="1">
    <source>
        <dbReference type="SAM" id="SignalP"/>
    </source>
</evidence>
<protein>
    <submittedName>
        <fullName evidence="3">Secreted protein</fullName>
    </submittedName>
</protein>
<sequence length="103" mass="11806">MNVFKFSIWLLISQNLLLSAYARFVLYSGNGSEFNSRHTTPIMYLPQEDGFVEMKRLTVNFGRPLMELLAGGEFMKPGTMWCWIKVDVALGHTALQRKDTSLE</sequence>
<evidence type="ECO:0000313" key="3">
    <source>
        <dbReference type="WBParaSite" id="BXY_1275800.1"/>
    </source>
</evidence>
<feature type="chain" id="PRO_5009306162" evidence="1">
    <location>
        <begin position="23"/>
        <end position="103"/>
    </location>
</feature>
<name>A0A1I7SI89_BURXY</name>
<reference evidence="3" key="1">
    <citation type="submission" date="2016-11" db="UniProtKB">
        <authorList>
            <consortium name="WormBaseParasite"/>
        </authorList>
    </citation>
    <scope>IDENTIFICATION</scope>
</reference>
<organism evidence="2 3">
    <name type="scientific">Bursaphelenchus xylophilus</name>
    <name type="common">Pinewood nematode worm</name>
    <name type="synonym">Aphelenchoides xylophilus</name>
    <dbReference type="NCBI Taxonomy" id="6326"/>
    <lineage>
        <taxon>Eukaryota</taxon>
        <taxon>Metazoa</taxon>
        <taxon>Ecdysozoa</taxon>
        <taxon>Nematoda</taxon>
        <taxon>Chromadorea</taxon>
        <taxon>Rhabditida</taxon>
        <taxon>Tylenchina</taxon>
        <taxon>Tylenchomorpha</taxon>
        <taxon>Aphelenchoidea</taxon>
        <taxon>Aphelenchoididae</taxon>
        <taxon>Bursaphelenchus</taxon>
    </lineage>
</organism>
<proteinExistence type="predicted"/>
<dbReference type="Proteomes" id="UP000095284">
    <property type="component" value="Unplaced"/>
</dbReference>
<dbReference type="WBParaSite" id="BXY_1275800.1">
    <property type="protein sequence ID" value="BXY_1275800.1"/>
    <property type="gene ID" value="BXY_1275800"/>
</dbReference>
<accession>A0A1I7SI89</accession>
<evidence type="ECO:0000313" key="2">
    <source>
        <dbReference type="Proteomes" id="UP000095284"/>
    </source>
</evidence>
<feature type="signal peptide" evidence="1">
    <location>
        <begin position="1"/>
        <end position="22"/>
    </location>
</feature>
<keyword evidence="1" id="KW-0732">Signal</keyword>
<dbReference type="AlphaFoldDB" id="A0A1I7SI89"/>